<comment type="caution">
    <text evidence="8">The sequence shown here is derived from an EMBL/GenBank/DDBJ whole genome shotgun (WGS) entry which is preliminary data.</text>
</comment>
<dbReference type="InterPro" id="IPR022398">
    <property type="entry name" value="Peptidase_S8_His-AS"/>
</dbReference>
<dbReference type="GO" id="GO:0006508">
    <property type="term" value="P:proteolysis"/>
    <property type="evidence" value="ECO:0007669"/>
    <property type="project" value="UniProtKB-KW"/>
</dbReference>
<dbReference type="PANTHER" id="PTHR43806">
    <property type="entry name" value="PEPTIDASE S8"/>
    <property type="match status" value="1"/>
</dbReference>
<proteinExistence type="inferred from homology"/>
<dbReference type="PROSITE" id="PS00137">
    <property type="entry name" value="SUBTILASE_HIS"/>
    <property type="match status" value="1"/>
</dbReference>
<feature type="domain" description="Peptidase S8/S53" evidence="7">
    <location>
        <begin position="80"/>
        <end position="322"/>
    </location>
</feature>
<dbReference type="AlphaFoldDB" id="A0A1R0H8S9"/>
<dbReference type="PROSITE" id="PS00136">
    <property type="entry name" value="SUBTILASE_ASP"/>
    <property type="match status" value="1"/>
</dbReference>
<protein>
    <submittedName>
        <fullName evidence="8">Subtilisin-like protease 8</fullName>
    </submittedName>
</protein>
<dbReference type="InterPro" id="IPR023827">
    <property type="entry name" value="Peptidase_S8_Asp-AS"/>
</dbReference>
<dbReference type="InterPro" id="IPR015500">
    <property type="entry name" value="Peptidase_S8_subtilisin-rel"/>
</dbReference>
<organism evidence="8 9">
    <name type="scientific">Smittium mucronatum</name>
    <dbReference type="NCBI Taxonomy" id="133383"/>
    <lineage>
        <taxon>Eukaryota</taxon>
        <taxon>Fungi</taxon>
        <taxon>Fungi incertae sedis</taxon>
        <taxon>Zoopagomycota</taxon>
        <taxon>Kickxellomycotina</taxon>
        <taxon>Harpellomycetes</taxon>
        <taxon>Harpellales</taxon>
        <taxon>Legeriomycetaceae</taxon>
        <taxon>Smittium</taxon>
    </lineage>
</organism>
<gene>
    <name evidence="8" type="ORF">AYI68_g206</name>
</gene>
<keyword evidence="9" id="KW-1185">Reference proteome</keyword>
<evidence type="ECO:0000256" key="3">
    <source>
        <dbReference type="ARBA" id="ARBA00022801"/>
    </source>
</evidence>
<comment type="similarity">
    <text evidence="1 5 6">Belongs to the peptidase S8 family.</text>
</comment>
<dbReference type="CDD" id="cd04077">
    <property type="entry name" value="Peptidases_S8_PCSK9_ProteinaseK_like"/>
    <property type="match status" value="1"/>
</dbReference>
<dbReference type="PROSITE" id="PS51892">
    <property type="entry name" value="SUBTILASE"/>
    <property type="match status" value="1"/>
</dbReference>
<dbReference type="InterPro" id="IPR050131">
    <property type="entry name" value="Peptidase_S8_subtilisin-like"/>
</dbReference>
<keyword evidence="2 5" id="KW-0645">Protease</keyword>
<keyword evidence="4 5" id="KW-0720">Serine protease</keyword>
<dbReference type="Gene3D" id="3.40.50.200">
    <property type="entry name" value="Peptidase S8/S53 domain"/>
    <property type="match status" value="1"/>
</dbReference>
<sequence>MNLTRTLKEYRSLVGYCGVFEKKLIEIISFSKEVEYIERDQIVSASSTQNDAPWGLARISHRETLNSTTIGQYIYDPSAGEGVDVYVLDTGIYLQHLDFGGRATWGENFSKGQNLVDLNGHGTFIAGVIGSNTYGVAKKSNLISVKVLNDDGTGYIGDAIAGIQFTISEHISKKALALSMGTALPKSIANLGLESGLSQAFNSAVSAAVAKGIPYIVAAGNAAIDACLASPASTKSVIAVGSIGKNDYVSAFSNYGVCVDIYAPGESTKSTWIGSNSATSILSGTSTSAPYISGLAAYILSQRDYYLTPRELLTIIQSTATMNIVKNLEPLSPNMIAYNSPPLS</sequence>
<evidence type="ECO:0000259" key="7">
    <source>
        <dbReference type="Pfam" id="PF00082"/>
    </source>
</evidence>
<feature type="active site" description="Charge relay system" evidence="5">
    <location>
        <position position="286"/>
    </location>
</feature>
<evidence type="ECO:0000256" key="6">
    <source>
        <dbReference type="RuleBase" id="RU003355"/>
    </source>
</evidence>
<dbReference type="FunFam" id="3.40.50.200:FF:000007">
    <property type="entry name" value="Subtilisin-like serine protease"/>
    <property type="match status" value="1"/>
</dbReference>
<dbReference type="SUPFAM" id="SSF52743">
    <property type="entry name" value="Subtilisin-like"/>
    <property type="match status" value="1"/>
</dbReference>
<dbReference type="PANTHER" id="PTHR43806:SF13">
    <property type="entry name" value="SUBTILASE-TYPE PROTEINASE RRT12"/>
    <property type="match status" value="1"/>
</dbReference>
<dbReference type="InterPro" id="IPR023828">
    <property type="entry name" value="Peptidase_S8_Ser-AS"/>
</dbReference>
<evidence type="ECO:0000256" key="4">
    <source>
        <dbReference type="ARBA" id="ARBA00022825"/>
    </source>
</evidence>
<dbReference type="InterPro" id="IPR000209">
    <property type="entry name" value="Peptidase_S8/S53_dom"/>
</dbReference>
<dbReference type="PROSITE" id="PS00138">
    <property type="entry name" value="SUBTILASE_SER"/>
    <property type="match status" value="1"/>
</dbReference>
<accession>A0A1R0H8S9</accession>
<dbReference type="OrthoDB" id="206201at2759"/>
<dbReference type="Proteomes" id="UP000187455">
    <property type="component" value="Unassembled WGS sequence"/>
</dbReference>
<evidence type="ECO:0000256" key="1">
    <source>
        <dbReference type="ARBA" id="ARBA00011073"/>
    </source>
</evidence>
<reference evidence="8 9" key="1">
    <citation type="journal article" date="2016" name="Mol. Biol. Evol.">
        <title>Genome-Wide Survey of Gut Fungi (Harpellales) Reveals the First Horizontally Transferred Ubiquitin Gene from a Mosquito Host.</title>
        <authorList>
            <person name="Wang Y."/>
            <person name="White M.M."/>
            <person name="Kvist S."/>
            <person name="Moncalvo J.M."/>
        </authorList>
    </citation>
    <scope>NUCLEOTIDE SEQUENCE [LARGE SCALE GENOMIC DNA]</scope>
    <source>
        <strain evidence="8 9">ALG-7-W6</strain>
    </source>
</reference>
<evidence type="ECO:0000256" key="5">
    <source>
        <dbReference type="PROSITE-ProRule" id="PRU01240"/>
    </source>
</evidence>
<dbReference type="EMBL" id="LSSL01000060">
    <property type="protein sequence ID" value="OLY85602.1"/>
    <property type="molecule type" value="Genomic_DNA"/>
</dbReference>
<evidence type="ECO:0000313" key="9">
    <source>
        <dbReference type="Proteomes" id="UP000187455"/>
    </source>
</evidence>
<name>A0A1R0H8S9_9FUNG</name>
<dbReference type="InterPro" id="IPR036852">
    <property type="entry name" value="Peptidase_S8/S53_dom_sf"/>
</dbReference>
<dbReference type="Pfam" id="PF00082">
    <property type="entry name" value="Peptidase_S8"/>
    <property type="match status" value="1"/>
</dbReference>
<dbReference type="STRING" id="133383.A0A1R0H8S9"/>
<evidence type="ECO:0000313" key="8">
    <source>
        <dbReference type="EMBL" id="OLY85602.1"/>
    </source>
</evidence>
<dbReference type="PRINTS" id="PR00723">
    <property type="entry name" value="SUBTILISIN"/>
</dbReference>
<evidence type="ECO:0000256" key="2">
    <source>
        <dbReference type="ARBA" id="ARBA00022670"/>
    </source>
</evidence>
<dbReference type="GO" id="GO:0005615">
    <property type="term" value="C:extracellular space"/>
    <property type="evidence" value="ECO:0007669"/>
    <property type="project" value="TreeGrafter"/>
</dbReference>
<feature type="active site" description="Charge relay system" evidence="5">
    <location>
        <position position="89"/>
    </location>
</feature>
<dbReference type="InterPro" id="IPR034193">
    <property type="entry name" value="PCSK9_ProteinaseK-like"/>
</dbReference>
<keyword evidence="3 5" id="KW-0378">Hydrolase</keyword>
<feature type="active site" description="Charge relay system" evidence="5">
    <location>
        <position position="121"/>
    </location>
</feature>
<dbReference type="GO" id="GO:0004252">
    <property type="term" value="F:serine-type endopeptidase activity"/>
    <property type="evidence" value="ECO:0007669"/>
    <property type="project" value="UniProtKB-UniRule"/>
</dbReference>